<dbReference type="RefSeq" id="WP_105359150.1">
    <property type="nucleotide sequence ID" value="NZ_PUIA01000085.1"/>
</dbReference>
<comment type="caution">
    <text evidence="1">The sequence shown here is derived from an EMBL/GenBank/DDBJ whole genome shotgun (WGS) entry which is preliminary data.</text>
</comment>
<accession>A0A2S8EZV9</accession>
<sequence>MSDEAQSSPELEAEEFVEQRHFFEGIQAGLADNRPMQEILKSVRDEILVTTKLPMAIDFMAAELRHSGQFHPAMKRLAHYFTGFQTFIVESAEDDRGRFDFQTGLEILKYEVKLRADHATPQSLFLYQFETICRHRLKYDNGFAAMAIDPMYDENWRQFLEVNRRRIGLIDIADMIYLRSEHYITQQKRRGGKLPGDDYPTLFGEREGRIALANRKRDPLLLFSALQRQLGYPKVPSKKKMDEELFLIPQMMRRMERMEARIKLLEDENRGGIDLSKFYEKEGRPPKFGDFDD</sequence>
<gene>
    <name evidence="1" type="ORF">C5Y96_25090</name>
</gene>
<proteinExistence type="predicted"/>
<dbReference type="AlphaFoldDB" id="A0A2S8EZV9"/>
<dbReference type="Proteomes" id="UP000240009">
    <property type="component" value="Unassembled WGS sequence"/>
</dbReference>
<dbReference type="EMBL" id="PUIA01000085">
    <property type="protein sequence ID" value="PQO25184.1"/>
    <property type="molecule type" value="Genomic_DNA"/>
</dbReference>
<reference evidence="1 2" key="1">
    <citation type="submission" date="2018-02" db="EMBL/GenBank/DDBJ databases">
        <title>Comparative genomes isolates from brazilian mangrove.</title>
        <authorList>
            <person name="Araujo J.E."/>
            <person name="Taketani R.G."/>
            <person name="Silva M.C.P."/>
            <person name="Loureco M.V."/>
            <person name="Andreote F.D."/>
        </authorList>
    </citation>
    <scope>NUCLEOTIDE SEQUENCE [LARGE SCALE GENOMIC DNA]</scope>
    <source>
        <strain evidence="1 2">HEX-2 MGV</strain>
    </source>
</reference>
<dbReference type="OrthoDB" id="251009at2"/>
<evidence type="ECO:0000313" key="2">
    <source>
        <dbReference type="Proteomes" id="UP000240009"/>
    </source>
</evidence>
<evidence type="ECO:0000313" key="1">
    <source>
        <dbReference type="EMBL" id="PQO25184.1"/>
    </source>
</evidence>
<organism evidence="1 2">
    <name type="scientific">Blastopirellula marina</name>
    <dbReference type="NCBI Taxonomy" id="124"/>
    <lineage>
        <taxon>Bacteria</taxon>
        <taxon>Pseudomonadati</taxon>
        <taxon>Planctomycetota</taxon>
        <taxon>Planctomycetia</taxon>
        <taxon>Pirellulales</taxon>
        <taxon>Pirellulaceae</taxon>
        <taxon>Blastopirellula</taxon>
    </lineage>
</organism>
<name>A0A2S8EZV9_9BACT</name>
<protein>
    <submittedName>
        <fullName evidence="1">Uncharacterized protein</fullName>
    </submittedName>
</protein>